<sequence length="1145" mass="128189">MPYLAESTDTAAAVKYVLQNSFTSQEGDRDGIRDILVIVTDGLSNNKTQTLNIAKNLSSTNIRTLAIGVGYQFDKEELIALASDDKDVYNVTSYEALSTLQQELTITACSVDGGWGAWTNWTTCTVTCGGGTQYSERFCNNPAPAYGGKACVGHPREIRSCNTNPCPQVIDCVSKPADIVFLLDSSGSIGNDSFETQRQFVSQYVNAFPIGPDNVQIGVVIYSDFPQLVFNLNNFTDNATLIENINKIPYTRGTTNTAGAIQFVLDNSFIPSAGDRDDVGNVLIVITDGQSNNKTETLFMADRLRRSNLTVFAVGVGAGADFEELKAIATNNQYVFNVTTYDALSELQYELARAACIVNQPVTYISTYLQAMVTVVDNIQYNGKKHSLQIDLTNTGPYSLDLGNLSAKIYFNSFHLLEPDHISPKGSYVLPGQGIKVTHVKGTLFSLEPTDSLTAIGPNETVSINILAKGSAVSKSDIPPNWYVAIENYKPAVLQSTKPGKQFVSNFVTPAQWKRNRNDTYNPPTPEERFEHYTVSTPSGDEKTIIPTPEFIQIRKENIVEVHNFTIYATSEVEQEAKYLAAKLNFGEPQIVTRIPYQKSDSVLLWVDKSIHILESPEGYSLKVNSRSQSVSITGKGKTGVFYGIQSLLSLIEGPNGQNVSEVTIYDQPRSEYRGMEIDMSHNFHSKEEILKLIDAMGMYKMNKLHLHLTDDEGWRIEIPGLPELTEVGSQRCHDLSETVCLLPQHGSGPDNSTLGSGYLSVDDYKEIVQRAEGQHIEVIPELDIPGHSRAAIRAMESRFNRLKNSDLLEALRYRLVEPGDLSVYITPWLYTDNTMNPCIDSTYNFIDKVVTELKNMQPSLRMIHIGGDEIPSGAWTNSSSCHRLAETAMGFKDTKFVQEFFLERVSSLTQQKGLQLGAWQGILTDKYSKEVINRDKLSNAEVYAQVWNNVNSQKYAYDFANKRFKVIMSQASHFYFDTAQEASSEERGVYFASRFTDTQKTFSFMPENLYGTITENTDGKKITREELCADSKNCPALKLKKNIAGLEGCLWSETLYEEKDFDYMVYPRLLALAERAWYHAEWEDIDDVVRRKEEMNKDWDGFAKAVGSKELRRLETRGINYRIAPPGARLDSFHSFFLELFSFL</sequence>
<dbReference type="SUPFAM" id="SSF81296">
    <property type="entry name" value="E set domains"/>
    <property type="match status" value="1"/>
</dbReference>
<dbReference type="SUPFAM" id="SSF51445">
    <property type="entry name" value="(Trans)glycosidases"/>
    <property type="match status" value="1"/>
</dbReference>
<dbReference type="EC" id="3.2.1.52" evidence="4"/>
<keyword evidence="17" id="KW-1185">Reference proteome</keyword>
<keyword evidence="8" id="KW-0378">Hydrolase</keyword>
<dbReference type="GO" id="GO:0004563">
    <property type="term" value="F:beta-N-acetylhexosaminidase activity"/>
    <property type="evidence" value="ECO:0007669"/>
    <property type="project" value="UniProtKB-EC"/>
</dbReference>
<dbReference type="FunFam" id="2.20.100.10:FF:000007">
    <property type="entry name" value="Thrombospondin 1"/>
    <property type="match status" value="1"/>
</dbReference>
<evidence type="ECO:0000256" key="11">
    <source>
        <dbReference type="ARBA" id="ARBA00023295"/>
    </source>
</evidence>
<dbReference type="InterPro" id="IPR008965">
    <property type="entry name" value="CBM2/CBM3_carb-bd_dom_sf"/>
</dbReference>
<comment type="caution">
    <text evidence="16">The sequence shown here is derived from an EMBL/GenBank/DDBJ whole genome shotgun (WGS) entry which is preliminary data.</text>
</comment>
<evidence type="ECO:0000256" key="14">
    <source>
        <dbReference type="PIRSR" id="PIRSR625705-1"/>
    </source>
</evidence>
<organism evidence="16 17">
    <name type="scientific">Pinctada imbricata</name>
    <name type="common">Atlantic pearl-oyster</name>
    <name type="synonym">Pinctada martensii</name>
    <dbReference type="NCBI Taxonomy" id="66713"/>
    <lineage>
        <taxon>Eukaryota</taxon>
        <taxon>Metazoa</taxon>
        <taxon>Spiralia</taxon>
        <taxon>Lophotrochozoa</taxon>
        <taxon>Mollusca</taxon>
        <taxon>Bivalvia</taxon>
        <taxon>Autobranchia</taxon>
        <taxon>Pteriomorphia</taxon>
        <taxon>Pterioida</taxon>
        <taxon>Pterioidea</taxon>
        <taxon>Pteriidae</taxon>
        <taxon>Pinctada</taxon>
    </lineage>
</organism>
<dbReference type="Gene3D" id="2.60.40.290">
    <property type="match status" value="1"/>
</dbReference>
<evidence type="ECO:0000313" key="16">
    <source>
        <dbReference type="EMBL" id="KAK3101772.1"/>
    </source>
</evidence>
<feature type="domain" description="VWFA" evidence="15">
    <location>
        <begin position="1"/>
        <end position="104"/>
    </location>
</feature>
<dbReference type="Pfam" id="PF02838">
    <property type="entry name" value="Glyco_hydro_20b"/>
    <property type="match status" value="1"/>
</dbReference>
<dbReference type="InterPro" id="IPR017853">
    <property type="entry name" value="GH"/>
</dbReference>
<dbReference type="InterPro" id="IPR036465">
    <property type="entry name" value="vWFA_dom_sf"/>
</dbReference>
<evidence type="ECO:0000256" key="12">
    <source>
        <dbReference type="ARBA" id="ARBA00030512"/>
    </source>
</evidence>
<dbReference type="PROSITE" id="PS50092">
    <property type="entry name" value="TSP1"/>
    <property type="match status" value="1"/>
</dbReference>
<dbReference type="Gene3D" id="3.20.20.80">
    <property type="entry name" value="Glycosidases"/>
    <property type="match status" value="1"/>
</dbReference>
<dbReference type="SUPFAM" id="SSF55545">
    <property type="entry name" value="beta-N-acetylhexosaminidase-like domain"/>
    <property type="match status" value="1"/>
</dbReference>
<evidence type="ECO:0000256" key="10">
    <source>
        <dbReference type="ARBA" id="ARBA00023180"/>
    </source>
</evidence>
<name>A0AA88YHY4_PINIB</name>
<dbReference type="InterPro" id="IPR000884">
    <property type="entry name" value="TSP1_rpt"/>
</dbReference>
<evidence type="ECO:0000256" key="3">
    <source>
        <dbReference type="ARBA" id="ARBA00006285"/>
    </source>
</evidence>
<evidence type="ECO:0000256" key="2">
    <source>
        <dbReference type="ARBA" id="ARBA00004613"/>
    </source>
</evidence>
<keyword evidence="6" id="KW-0732">Signal</keyword>
<dbReference type="InterPro" id="IPR025705">
    <property type="entry name" value="Beta_hexosaminidase_sua/sub"/>
</dbReference>
<comment type="subcellular location">
    <subcellularLocation>
        <location evidence="2">Secreted</location>
    </subcellularLocation>
</comment>
<dbReference type="EMBL" id="VSWD01000005">
    <property type="protein sequence ID" value="KAK3101772.1"/>
    <property type="molecule type" value="Genomic_DNA"/>
</dbReference>
<keyword evidence="5" id="KW-0964">Secreted</keyword>
<reference evidence="16" key="1">
    <citation type="submission" date="2019-08" db="EMBL/GenBank/DDBJ databases">
        <title>The improved chromosome-level genome for the pearl oyster Pinctada fucata martensii using PacBio sequencing and Hi-C.</title>
        <authorList>
            <person name="Zheng Z."/>
        </authorList>
    </citation>
    <scope>NUCLEOTIDE SEQUENCE</scope>
    <source>
        <strain evidence="16">ZZ-2019</strain>
        <tissue evidence="16">Adductor muscle</tissue>
    </source>
</reference>
<keyword evidence="10" id="KW-0325">Glycoprotein</keyword>
<keyword evidence="11" id="KW-0326">Glycosidase</keyword>
<dbReference type="Pfam" id="PF00090">
    <property type="entry name" value="TSP_1"/>
    <property type="match status" value="1"/>
</dbReference>
<dbReference type="GO" id="GO:0016020">
    <property type="term" value="C:membrane"/>
    <property type="evidence" value="ECO:0007669"/>
    <property type="project" value="TreeGrafter"/>
</dbReference>
<dbReference type="SUPFAM" id="SSF82895">
    <property type="entry name" value="TSP-1 type 1 repeat"/>
    <property type="match status" value="1"/>
</dbReference>
<evidence type="ECO:0000313" key="17">
    <source>
        <dbReference type="Proteomes" id="UP001186944"/>
    </source>
</evidence>
<dbReference type="PANTHER" id="PTHR22600">
    <property type="entry name" value="BETA-HEXOSAMINIDASE"/>
    <property type="match status" value="1"/>
</dbReference>
<dbReference type="InterPro" id="IPR012291">
    <property type="entry name" value="CBM2_carb-bd_dom_sf"/>
</dbReference>
<dbReference type="InterPro" id="IPR002035">
    <property type="entry name" value="VWF_A"/>
</dbReference>
<dbReference type="PRINTS" id="PR00453">
    <property type="entry name" value="VWFADOMAIN"/>
</dbReference>
<dbReference type="GO" id="GO:0005576">
    <property type="term" value="C:extracellular region"/>
    <property type="evidence" value="ECO:0007669"/>
    <property type="project" value="UniProtKB-SubCell"/>
</dbReference>
<dbReference type="GO" id="GO:0005975">
    <property type="term" value="P:carbohydrate metabolic process"/>
    <property type="evidence" value="ECO:0007669"/>
    <property type="project" value="InterPro"/>
</dbReference>
<evidence type="ECO:0000256" key="7">
    <source>
        <dbReference type="ARBA" id="ARBA00022737"/>
    </source>
</evidence>
<dbReference type="Pfam" id="PF00728">
    <property type="entry name" value="Glyco_hydro_20"/>
    <property type="match status" value="1"/>
</dbReference>
<dbReference type="InterPro" id="IPR036383">
    <property type="entry name" value="TSP1_rpt_sf"/>
</dbReference>
<evidence type="ECO:0000256" key="8">
    <source>
        <dbReference type="ARBA" id="ARBA00022801"/>
    </source>
</evidence>
<dbReference type="GO" id="GO:0030247">
    <property type="term" value="F:polysaccharide binding"/>
    <property type="evidence" value="ECO:0007669"/>
    <property type="project" value="InterPro"/>
</dbReference>
<keyword evidence="9" id="KW-1015">Disulfide bond</keyword>
<evidence type="ECO:0000256" key="1">
    <source>
        <dbReference type="ARBA" id="ARBA00001231"/>
    </source>
</evidence>
<dbReference type="Proteomes" id="UP001186944">
    <property type="component" value="Unassembled WGS sequence"/>
</dbReference>
<evidence type="ECO:0000256" key="6">
    <source>
        <dbReference type="ARBA" id="ARBA00022729"/>
    </source>
</evidence>
<evidence type="ECO:0000256" key="4">
    <source>
        <dbReference type="ARBA" id="ARBA00012663"/>
    </source>
</evidence>
<dbReference type="CDD" id="cd01472">
    <property type="entry name" value="vWA_collagen"/>
    <property type="match status" value="1"/>
</dbReference>
<evidence type="ECO:0000256" key="13">
    <source>
        <dbReference type="ARBA" id="ARBA00033000"/>
    </source>
</evidence>
<dbReference type="SMART" id="SM00327">
    <property type="entry name" value="VWA"/>
    <property type="match status" value="1"/>
</dbReference>
<dbReference type="Gene3D" id="2.20.100.10">
    <property type="entry name" value="Thrombospondin type-1 (TSP1) repeat"/>
    <property type="match status" value="1"/>
</dbReference>
<dbReference type="SMART" id="SM00209">
    <property type="entry name" value="TSP1"/>
    <property type="match status" value="1"/>
</dbReference>
<accession>A0AA88YHY4</accession>
<dbReference type="Gene3D" id="3.40.50.410">
    <property type="entry name" value="von Willebrand factor, type A domain"/>
    <property type="match status" value="2"/>
</dbReference>
<dbReference type="InterPro" id="IPR004866">
    <property type="entry name" value="CHB/HEX_N_dom"/>
</dbReference>
<evidence type="ECO:0000256" key="5">
    <source>
        <dbReference type="ARBA" id="ARBA00022525"/>
    </source>
</evidence>
<dbReference type="PANTHER" id="PTHR22600:SF57">
    <property type="entry name" value="BETA-N-ACETYLHEXOSAMINIDASE"/>
    <property type="match status" value="1"/>
</dbReference>
<feature type="active site" description="Proton donor" evidence="14">
    <location>
        <position position="870"/>
    </location>
</feature>
<dbReference type="SMART" id="SM01081">
    <property type="entry name" value="CHB_HEX"/>
    <property type="match status" value="1"/>
</dbReference>
<dbReference type="InterPro" id="IPR015882">
    <property type="entry name" value="HEX_bac_N"/>
</dbReference>
<dbReference type="InterPro" id="IPR015883">
    <property type="entry name" value="Glyco_hydro_20_cat"/>
</dbReference>
<proteinExistence type="inferred from homology"/>
<comment type="similarity">
    <text evidence="3">Belongs to the glycosyl hydrolase 20 family.</text>
</comment>
<dbReference type="Gene3D" id="3.30.379.10">
    <property type="entry name" value="Chitobiase/beta-hexosaminidase domain 2-like"/>
    <property type="match status" value="1"/>
</dbReference>
<feature type="domain" description="VWFA" evidence="15">
    <location>
        <begin position="178"/>
        <end position="351"/>
    </location>
</feature>
<dbReference type="SUPFAM" id="SSF49384">
    <property type="entry name" value="Carbohydrate-binding domain"/>
    <property type="match status" value="1"/>
</dbReference>
<comment type="catalytic activity">
    <reaction evidence="1">
        <text>Hydrolysis of terminal non-reducing N-acetyl-D-hexosamine residues in N-acetyl-beta-D-hexosaminides.</text>
        <dbReference type="EC" id="3.2.1.52"/>
    </reaction>
</comment>
<dbReference type="FunFam" id="3.40.50.410:FF:000004">
    <property type="entry name" value="collagen alpha-6(VI) chain"/>
    <property type="match status" value="1"/>
</dbReference>
<keyword evidence="7" id="KW-0677">Repeat</keyword>
<evidence type="ECO:0000259" key="15">
    <source>
        <dbReference type="PROSITE" id="PS50234"/>
    </source>
</evidence>
<dbReference type="PRINTS" id="PR00738">
    <property type="entry name" value="GLHYDRLASE20"/>
</dbReference>
<evidence type="ECO:0000256" key="9">
    <source>
        <dbReference type="ARBA" id="ARBA00023157"/>
    </source>
</evidence>
<dbReference type="Pfam" id="PF00092">
    <property type="entry name" value="VWA"/>
    <property type="match status" value="2"/>
</dbReference>
<dbReference type="InterPro" id="IPR029018">
    <property type="entry name" value="Hex-like_dom2"/>
</dbReference>
<dbReference type="AlphaFoldDB" id="A0AA88YHY4"/>
<dbReference type="Pfam" id="PF03173">
    <property type="entry name" value="CHB_HEX"/>
    <property type="match status" value="1"/>
</dbReference>
<dbReference type="GO" id="GO:0030203">
    <property type="term" value="P:glycosaminoglycan metabolic process"/>
    <property type="evidence" value="ECO:0007669"/>
    <property type="project" value="TreeGrafter"/>
</dbReference>
<gene>
    <name evidence="16" type="ORF">FSP39_006235</name>
</gene>
<dbReference type="InterPro" id="IPR014756">
    <property type="entry name" value="Ig_E-set"/>
</dbReference>
<dbReference type="PROSITE" id="PS50234">
    <property type="entry name" value="VWFA"/>
    <property type="match status" value="2"/>
</dbReference>
<protein>
    <recommendedName>
        <fullName evidence="4">beta-N-acetylhexosaminidase</fullName>
        <ecNumber evidence="4">3.2.1.52</ecNumber>
    </recommendedName>
    <alternativeName>
        <fullName evidence="12">Beta-N-acetylhexosaminidase</fullName>
    </alternativeName>
    <alternativeName>
        <fullName evidence="13">N-acetyl-beta-glucosaminidase</fullName>
    </alternativeName>
</protein>
<dbReference type="SUPFAM" id="SSF53300">
    <property type="entry name" value="vWA-like"/>
    <property type="match status" value="2"/>
</dbReference>